<feature type="domain" description="Rubredoxin-like" evidence="8">
    <location>
        <begin position="1"/>
        <end position="52"/>
    </location>
</feature>
<evidence type="ECO:0000256" key="1">
    <source>
        <dbReference type="ARBA" id="ARBA00005337"/>
    </source>
</evidence>
<protein>
    <recommendedName>
        <fullName evidence="6">Rubredoxin</fullName>
    </recommendedName>
</protein>
<proteinExistence type="inferred from homology"/>
<evidence type="ECO:0000256" key="7">
    <source>
        <dbReference type="PIRSR" id="PIRSR000071-1"/>
    </source>
</evidence>
<evidence type="ECO:0000256" key="3">
    <source>
        <dbReference type="ARBA" id="ARBA00022723"/>
    </source>
</evidence>
<gene>
    <name evidence="9" type="ORF">ENW73_01070</name>
</gene>
<dbReference type="Pfam" id="PF00301">
    <property type="entry name" value="Rubredoxin"/>
    <property type="match status" value="1"/>
</dbReference>
<dbReference type="PIRSF" id="PIRSF000071">
    <property type="entry name" value="Rubredoxin"/>
    <property type="match status" value="1"/>
</dbReference>
<feature type="binding site" evidence="7">
    <location>
        <position position="6"/>
    </location>
    <ligand>
        <name>Fe cation</name>
        <dbReference type="ChEBI" id="CHEBI:24875"/>
    </ligand>
</feature>
<dbReference type="SUPFAM" id="SSF57802">
    <property type="entry name" value="Rubredoxin-like"/>
    <property type="match status" value="1"/>
</dbReference>
<dbReference type="Gene3D" id="2.20.28.10">
    <property type="match status" value="1"/>
</dbReference>
<evidence type="ECO:0000256" key="4">
    <source>
        <dbReference type="ARBA" id="ARBA00022982"/>
    </source>
</evidence>
<dbReference type="InterPro" id="IPR018527">
    <property type="entry name" value="Rubredoxin_Fe_BS"/>
</dbReference>
<feature type="binding site" evidence="7">
    <location>
        <position position="39"/>
    </location>
    <ligand>
        <name>Fe cation</name>
        <dbReference type="ChEBI" id="CHEBI:24875"/>
    </ligand>
</feature>
<reference evidence="9" key="1">
    <citation type="journal article" date="2020" name="mSystems">
        <title>Genome- and Community-Level Interaction Insights into Carbon Utilization and Element Cycling Functions of Hydrothermarchaeota in Hydrothermal Sediment.</title>
        <authorList>
            <person name="Zhou Z."/>
            <person name="Liu Y."/>
            <person name="Xu W."/>
            <person name="Pan J."/>
            <person name="Luo Z.H."/>
            <person name="Li M."/>
        </authorList>
    </citation>
    <scope>NUCLEOTIDE SEQUENCE [LARGE SCALE GENOMIC DNA]</scope>
    <source>
        <strain evidence="9">SpSt-876</strain>
    </source>
</reference>
<dbReference type="GO" id="GO:0009055">
    <property type="term" value="F:electron transfer activity"/>
    <property type="evidence" value="ECO:0007669"/>
    <property type="project" value="InterPro"/>
</dbReference>
<keyword evidence="5 6" id="KW-0408">Iron</keyword>
<dbReference type="PANTHER" id="PTHR47627">
    <property type="entry name" value="RUBREDOXIN"/>
    <property type="match status" value="1"/>
</dbReference>
<dbReference type="GO" id="GO:0043448">
    <property type="term" value="P:alkane catabolic process"/>
    <property type="evidence" value="ECO:0007669"/>
    <property type="project" value="TreeGrafter"/>
</dbReference>
<dbReference type="InterPro" id="IPR024935">
    <property type="entry name" value="Rubredoxin_dom"/>
</dbReference>
<keyword evidence="2 6" id="KW-0813">Transport</keyword>
<evidence type="ECO:0000256" key="6">
    <source>
        <dbReference type="PIRNR" id="PIRNR000071"/>
    </source>
</evidence>
<dbReference type="CDD" id="cd00730">
    <property type="entry name" value="rubredoxin"/>
    <property type="match status" value="1"/>
</dbReference>
<dbReference type="InterPro" id="IPR050526">
    <property type="entry name" value="Rubredoxin_ET"/>
</dbReference>
<dbReference type="EMBL" id="DTLI01000025">
    <property type="protein sequence ID" value="HHS51446.1"/>
    <property type="molecule type" value="Genomic_DNA"/>
</dbReference>
<keyword evidence="3 6" id="KW-0479">Metal-binding</keyword>
<feature type="binding site" evidence="7">
    <location>
        <position position="9"/>
    </location>
    <ligand>
        <name>Fe cation</name>
        <dbReference type="ChEBI" id="CHEBI:24875"/>
    </ligand>
</feature>
<sequence length="54" mass="6197">MEKWECLVCGYIYDPEKGDPDNGVEPGTPFEELPEDWVCPECGATKDQFEKIEE</sequence>
<evidence type="ECO:0000313" key="9">
    <source>
        <dbReference type="EMBL" id="HHS51446.1"/>
    </source>
</evidence>
<dbReference type="InterPro" id="IPR024934">
    <property type="entry name" value="Rubredoxin-like_dom"/>
</dbReference>
<dbReference type="InterPro" id="IPR024922">
    <property type="entry name" value="Rubredoxin"/>
</dbReference>
<comment type="cofactor">
    <cofactor evidence="6 7">
        <name>Fe(3+)</name>
        <dbReference type="ChEBI" id="CHEBI:29034"/>
    </cofactor>
    <text evidence="6 7">Binds 1 Fe(3+) ion per subunit.</text>
</comment>
<name>A0A7C6A8M5_UNCW3</name>
<dbReference type="FunFam" id="2.20.28.10:FF:000001">
    <property type="entry name" value="Rubredoxin"/>
    <property type="match status" value="1"/>
</dbReference>
<feature type="binding site" evidence="7">
    <location>
        <position position="42"/>
    </location>
    <ligand>
        <name>Fe cation</name>
        <dbReference type="ChEBI" id="CHEBI:24875"/>
    </ligand>
</feature>
<organism evidence="9">
    <name type="scientific">candidate division WOR-3 bacterium</name>
    <dbReference type="NCBI Taxonomy" id="2052148"/>
    <lineage>
        <taxon>Bacteria</taxon>
        <taxon>Bacteria division WOR-3</taxon>
    </lineage>
</organism>
<keyword evidence="4 6" id="KW-0249">Electron transport</keyword>
<dbReference type="PROSITE" id="PS50903">
    <property type="entry name" value="RUBREDOXIN_LIKE"/>
    <property type="match status" value="1"/>
</dbReference>
<dbReference type="NCBIfam" id="NF045768">
    <property type="entry name" value="RubredRD"/>
    <property type="match status" value="1"/>
</dbReference>
<dbReference type="AlphaFoldDB" id="A0A7C6A8M5"/>
<dbReference type="PANTHER" id="PTHR47627:SF1">
    <property type="entry name" value="RUBREDOXIN-1-RELATED"/>
    <property type="match status" value="1"/>
</dbReference>
<comment type="similarity">
    <text evidence="1 6">Belongs to the rubredoxin family.</text>
</comment>
<accession>A0A7C6A8M5</accession>
<comment type="caution">
    <text evidence="9">The sequence shown here is derived from an EMBL/GenBank/DDBJ whole genome shotgun (WGS) entry which is preliminary data.</text>
</comment>
<dbReference type="PRINTS" id="PR00163">
    <property type="entry name" value="RUBREDOXIN"/>
</dbReference>
<evidence type="ECO:0000256" key="2">
    <source>
        <dbReference type="ARBA" id="ARBA00022448"/>
    </source>
</evidence>
<evidence type="ECO:0000256" key="5">
    <source>
        <dbReference type="ARBA" id="ARBA00023004"/>
    </source>
</evidence>
<dbReference type="GO" id="GO:0005506">
    <property type="term" value="F:iron ion binding"/>
    <property type="evidence" value="ECO:0007669"/>
    <property type="project" value="InterPro"/>
</dbReference>
<dbReference type="PROSITE" id="PS00202">
    <property type="entry name" value="RUBREDOXIN"/>
    <property type="match status" value="1"/>
</dbReference>
<evidence type="ECO:0000259" key="8">
    <source>
        <dbReference type="PROSITE" id="PS50903"/>
    </source>
</evidence>